<sequence>MKLPQFIQAFADPLRNEDAVPLVRLLDCRNRTARGLHNTVGAIDAKRLANPGHSLPEHWDGIAVRHCAAVNALYNNDYAGAYTHQSALVSLFFRWFQEQPAWPLPILYLLLRDLRELAEQADGATYAATGRMPALEECTRTVSKAFSICATDRTYKGQQSRRNGVYHVACLSLKCYFKLAAVHRILMSTTPATDSASPASPLTPISSQVGKPNLCKNIVRAVTSDPKTPPVDDAPLPDQVTWHFYIGMLAFLAGDDKKADDELTWAFLHCPVDAKRNQELILTYLIPLHLVRGSFPAQHLLDANPRLKEVYGPFVDAIREGNVEEYDQRLEWAQPRLVGMSTYLAIERAREGCLRVLFKRAWMASDKSTRMPISTFQTALKLQHVTADSDEVECMVANMVYRGYIKGYISHEKQMVVLAKTNPFPSLAAIPR</sequence>
<dbReference type="GO" id="GO:0003690">
    <property type="term" value="F:double-stranded DNA binding"/>
    <property type="evidence" value="ECO:0007669"/>
    <property type="project" value="InterPro"/>
</dbReference>
<dbReference type="GO" id="GO:0016973">
    <property type="term" value="P:poly(A)+ mRNA export from nucleus"/>
    <property type="evidence" value="ECO:0007669"/>
    <property type="project" value="TreeGrafter"/>
</dbReference>
<evidence type="ECO:0000313" key="4">
    <source>
        <dbReference type="EMBL" id="RSH83439.1"/>
    </source>
</evidence>
<dbReference type="InterPro" id="IPR000717">
    <property type="entry name" value="PCI_dom"/>
</dbReference>
<dbReference type="AlphaFoldDB" id="A0A427XX55"/>
<dbReference type="GO" id="GO:0000973">
    <property type="term" value="P:post-transcriptional tethering of RNA polymerase II gene DNA at nuclear periphery"/>
    <property type="evidence" value="ECO:0007669"/>
    <property type="project" value="TreeGrafter"/>
</dbReference>
<dbReference type="Proteomes" id="UP000279236">
    <property type="component" value="Unassembled WGS sequence"/>
</dbReference>
<dbReference type="GO" id="GO:0003723">
    <property type="term" value="F:RNA binding"/>
    <property type="evidence" value="ECO:0007669"/>
    <property type="project" value="InterPro"/>
</dbReference>
<dbReference type="PROSITE" id="PS50250">
    <property type="entry name" value="PCI"/>
    <property type="match status" value="1"/>
</dbReference>
<comment type="similarity">
    <text evidence="1">Belongs to the CSN12 family.</text>
</comment>
<protein>
    <recommendedName>
        <fullName evidence="2">Protein CSN12 homolog</fullName>
    </recommendedName>
</protein>
<keyword evidence="5" id="KW-1185">Reference proteome</keyword>
<dbReference type="InterPro" id="IPR036388">
    <property type="entry name" value="WH-like_DNA-bd_sf"/>
</dbReference>
<dbReference type="OrthoDB" id="10252687at2759"/>
<name>A0A427XX55_9TREE</name>
<dbReference type="GO" id="GO:0070390">
    <property type="term" value="C:transcription export complex 2"/>
    <property type="evidence" value="ECO:0007669"/>
    <property type="project" value="TreeGrafter"/>
</dbReference>
<accession>A0A427XX55</accession>
<comment type="caution">
    <text evidence="4">The sequence shown here is derived from an EMBL/GenBank/DDBJ whole genome shotgun (WGS) entry which is preliminary data.</text>
</comment>
<organism evidence="4 5">
    <name type="scientific">Apiotrichum porosum</name>
    <dbReference type="NCBI Taxonomy" id="105984"/>
    <lineage>
        <taxon>Eukaryota</taxon>
        <taxon>Fungi</taxon>
        <taxon>Dikarya</taxon>
        <taxon>Basidiomycota</taxon>
        <taxon>Agaricomycotina</taxon>
        <taxon>Tremellomycetes</taxon>
        <taxon>Trichosporonales</taxon>
        <taxon>Trichosporonaceae</taxon>
        <taxon>Apiotrichum</taxon>
    </lineage>
</organism>
<dbReference type="GeneID" id="39591666"/>
<reference evidence="4 5" key="1">
    <citation type="submission" date="2018-11" db="EMBL/GenBank/DDBJ databases">
        <title>Genome sequence of Apiotrichum porosum DSM 27194.</title>
        <authorList>
            <person name="Aliyu H."/>
            <person name="Gorte O."/>
            <person name="Ochsenreither K."/>
        </authorList>
    </citation>
    <scope>NUCLEOTIDE SEQUENCE [LARGE SCALE GENOMIC DNA]</scope>
    <source>
        <strain evidence="4 5">DSM 27194</strain>
    </source>
</reference>
<dbReference type="PANTHER" id="PTHR12732:SF0">
    <property type="entry name" value="PCI DOMAIN-CONTAINING PROTEIN 2"/>
    <property type="match status" value="1"/>
</dbReference>
<gene>
    <name evidence="4" type="primary">CSN12</name>
    <name evidence="4" type="ORF">EHS24_007123</name>
</gene>
<evidence type="ECO:0000256" key="1">
    <source>
        <dbReference type="ARBA" id="ARBA00025771"/>
    </source>
</evidence>
<evidence type="ECO:0000256" key="2">
    <source>
        <dbReference type="ARBA" id="ARBA00073854"/>
    </source>
</evidence>
<dbReference type="Pfam" id="PF01399">
    <property type="entry name" value="PCI"/>
    <property type="match status" value="1"/>
</dbReference>
<dbReference type="STRING" id="105984.A0A427XX55"/>
<proteinExistence type="inferred from homology"/>
<evidence type="ECO:0000259" key="3">
    <source>
        <dbReference type="PROSITE" id="PS50250"/>
    </source>
</evidence>
<dbReference type="EMBL" id="RSCE01000004">
    <property type="protein sequence ID" value="RSH83439.1"/>
    <property type="molecule type" value="Genomic_DNA"/>
</dbReference>
<evidence type="ECO:0000313" key="5">
    <source>
        <dbReference type="Proteomes" id="UP000279236"/>
    </source>
</evidence>
<dbReference type="Gene3D" id="1.10.10.10">
    <property type="entry name" value="Winged helix-like DNA-binding domain superfamily/Winged helix DNA-binding domain"/>
    <property type="match status" value="1"/>
</dbReference>
<dbReference type="InterPro" id="IPR045114">
    <property type="entry name" value="Csn12-like"/>
</dbReference>
<dbReference type="SMART" id="SM00753">
    <property type="entry name" value="PAM"/>
    <property type="match status" value="1"/>
</dbReference>
<feature type="domain" description="PCI" evidence="3">
    <location>
        <begin position="240"/>
        <end position="423"/>
    </location>
</feature>
<dbReference type="GO" id="GO:0006368">
    <property type="term" value="P:transcription elongation by RNA polymerase II"/>
    <property type="evidence" value="ECO:0007669"/>
    <property type="project" value="TreeGrafter"/>
</dbReference>
<dbReference type="RefSeq" id="XP_028477391.1">
    <property type="nucleotide sequence ID" value="XM_028622499.1"/>
</dbReference>
<dbReference type="PANTHER" id="PTHR12732">
    <property type="entry name" value="UNCHARACTERIZED PROTEASOME COMPONENT REGION PCI-CONTAINING"/>
    <property type="match status" value="1"/>
</dbReference>
<dbReference type="FunFam" id="1.10.10.10:FF:000146">
    <property type="entry name" value="PCI domain-containing protein 2 homolog"/>
    <property type="match status" value="1"/>
</dbReference>